<comment type="similarity">
    <text evidence="1 2">Belongs to the HisA/HisF family.</text>
</comment>
<dbReference type="eggNOG" id="KOG3055">
    <property type="taxonomic scope" value="Eukaryota"/>
</dbReference>
<dbReference type="RefSeq" id="XP_003017201.1">
    <property type="nucleotide sequence ID" value="XM_003017155.1"/>
</dbReference>
<dbReference type="GO" id="GO:0005737">
    <property type="term" value="C:cytoplasm"/>
    <property type="evidence" value="ECO:0007669"/>
    <property type="project" value="TreeGrafter"/>
</dbReference>
<dbReference type="AlphaFoldDB" id="D4AII3"/>
<evidence type="ECO:0000256" key="1">
    <source>
        <dbReference type="ARBA" id="ARBA00009667"/>
    </source>
</evidence>
<name>D4AII3_ARTBC</name>
<dbReference type="EMBL" id="ABSU01000001">
    <property type="protein sequence ID" value="EFE36556.1"/>
    <property type="molecule type" value="Genomic_DNA"/>
</dbReference>
<reference evidence="4" key="1">
    <citation type="journal article" date="2011" name="Genome Biol.">
        <title>Comparative and functional genomics provide insights into the pathogenicity of dermatophytic fungi.</title>
        <authorList>
            <person name="Burmester A."/>
            <person name="Shelest E."/>
            <person name="Gloeckner G."/>
            <person name="Heddergott C."/>
            <person name="Schindler S."/>
            <person name="Staib P."/>
            <person name="Heidel A."/>
            <person name="Felder M."/>
            <person name="Petzold A."/>
            <person name="Szafranski K."/>
            <person name="Feuermann M."/>
            <person name="Pedruzzi I."/>
            <person name="Priebe S."/>
            <person name="Groth M."/>
            <person name="Winkler R."/>
            <person name="Li W."/>
            <person name="Kniemeyer O."/>
            <person name="Schroeckh V."/>
            <person name="Hertweck C."/>
            <person name="Hube B."/>
            <person name="White T.C."/>
            <person name="Platzer M."/>
            <person name="Guthke R."/>
            <person name="Heitman J."/>
            <person name="Woestemeyer J."/>
            <person name="Zipfel P.F."/>
            <person name="Monod M."/>
            <person name="Brakhage A.A."/>
        </authorList>
    </citation>
    <scope>NUCLEOTIDE SEQUENCE [LARGE SCALE GENOMIC DNA]</scope>
    <source>
        <strain evidence="4">ATCC MYA-4681 / CBS 112371</strain>
    </source>
</reference>
<gene>
    <name evidence="3" type="ORF">ARB_04078</name>
</gene>
<dbReference type="CDD" id="cd04723">
    <property type="entry name" value="HisA_HisF"/>
    <property type="match status" value="1"/>
</dbReference>
<dbReference type="PANTHER" id="PTHR43090:SF2">
    <property type="entry name" value="1-(5-PHOSPHORIBOSYL)-5-[(5-PHOSPHORIBOSYLAMINO)METHYLIDENEAMINO] IMIDAZOLE-4-CARBOXAMIDE ISOMERASE"/>
    <property type="match status" value="1"/>
</dbReference>
<proteinExistence type="inferred from homology"/>
<dbReference type="InterPro" id="IPR013785">
    <property type="entry name" value="Aldolase_TIM"/>
</dbReference>
<dbReference type="KEGG" id="abe:ARB_04078"/>
<keyword evidence="2" id="KW-0368">Histidine biosynthesis</keyword>
<accession>D4AII3</accession>
<dbReference type="SUPFAM" id="SSF51366">
    <property type="entry name" value="Ribulose-phoshate binding barrel"/>
    <property type="match status" value="2"/>
</dbReference>
<dbReference type="PANTHER" id="PTHR43090">
    <property type="entry name" value="1-(5-PHOSPHORIBOSYL)-5-[(5-PHOSPHORIBOSYLAMINO)METHYLIDENEAMINO] IMIDAZOLE-4-CARBOXAMIDE ISOMERASE"/>
    <property type="match status" value="1"/>
</dbReference>
<dbReference type="Proteomes" id="UP000008866">
    <property type="component" value="Unassembled WGS sequence"/>
</dbReference>
<evidence type="ECO:0000256" key="2">
    <source>
        <dbReference type="RuleBase" id="RU003657"/>
    </source>
</evidence>
<dbReference type="GO" id="GO:0003949">
    <property type="term" value="F:1-(5-phosphoribosyl)-5-[(5-phosphoribosylamino)methylideneamino]imidazole-4-carboxamide isomerase activity"/>
    <property type="evidence" value="ECO:0007669"/>
    <property type="project" value="InterPro"/>
</dbReference>
<dbReference type="HOGENOM" id="CLU_065050_0_0_1"/>
<dbReference type="InterPro" id="IPR011060">
    <property type="entry name" value="RibuloseP-bd_barrel"/>
</dbReference>
<keyword evidence="4" id="KW-1185">Reference proteome</keyword>
<dbReference type="Pfam" id="PF00977">
    <property type="entry name" value="His_biosynth"/>
    <property type="match status" value="2"/>
</dbReference>
<comment type="caution">
    <text evidence="3">The sequence shown here is derived from an EMBL/GenBank/DDBJ whole genome shotgun (WGS) entry which is preliminary data.</text>
</comment>
<dbReference type="InterPro" id="IPR006062">
    <property type="entry name" value="His_biosynth"/>
</dbReference>
<sequence length="305" mass="33167">MTRFRPCIDLHAGQVKQIVGGTLSTKPGELKTNFVSDHSAGYFAKLYRDNGLTGGHVVKLGPGNDDAAIEALKAWPDGLHIAGGITDKNAQYWLDAGAEKVSNETHPGPFLVGYVVVTSYLFPDAQFSIDRLQSILAAIGGDTSKLVLDLSCRKRGNTWFVAMDKWQTVTNMEITQGTCCMIDIKKPSSSSPKSRYDEACSDQCYPRTLETISMLEPYCSEFLIHAADVEGLQQGIDQELVSRLAEWCTIPVTYAGGGRGIEDLERVKEKSKGKVDLTIGSALDIFGGSGVTFEQCIEWNTLNAG</sequence>
<protein>
    <submittedName>
        <fullName evidence="3">Uncharacterized protein</fullName>
    </submittedName>
</protein>
<evidence type="ECO:0000313" key="4">
    <source>
        <dbReference type="Proteomes" id="UP000008866"/>
    </source>
</evidence>
<dbReference type="InterPro" id="IPR044524">
    <property type="entry name" value="Isoase_HisA-like"/>
</dbReference>
<dbReference type="GO" id="GO:0000162">
    <property type="term" value="P:L-tryptophan biosynthetic process"/>
    <property type="evidence" value="ECO:0007669"/>
    <property type="project" value="TreeGrafter"/>
</dbReference>
<organism evidence="3 4">
    <name type="scientific">Arthroderma benhamiae (strain ATCC MYA-4681 / CBS 112371)</name>
    <name type="common">Trichophyton mentagrophytes</name>
    <dbReference type="NCBI Taxonomy" id="663331"/>
    <lineage>
        <taxon>Eukaryota</taxon>
        <taxon>Fungi</taxon>
        <taxon>Dikarya</taxon>
        <taxon>Ascomycota</taxon>
        <taxon>Pezizomycotina</taxon>
        <taxon>Eurotiomycetes</taxon>
        <taxon>Eurotiomycetidae</taxon>
        <taxon>Onygenales</taxon>
        <taxon>Arthrodermataceae</taxon>
        <taxon>Trichophyton</taxon>
    </lineage>
</organism>
<dbReference type="OMA" id="IEWNKTH"/>
<dbReference type="STRING" id="663331.D4AII3"/>
<dbReference type="GO" id="GO:0000105">
    <property type="term" value="P:L-histidine biosynthetic process"/>
    <property type="evidence" value="ECO:0007669"/>
    <property type="project" value="UniProtKB-KW"/>
</dbReference>
<evidence type="ECO:0000313" key="3">
    <source>
        <dbReference type="EMBL" id="EFE36556.1"/>
    </source>
</evidence>
<dbReference type="Gene3D" id="3.20.20.70">
    <property type="entry name" value="Aldolase class I"/>
    <property type="match status" value="1"/>
</dbReference>
<dbReference type="GeneID" id="9522285"/>
<keyword evidence="2" id="KW-0028">Amino-acid biosynthesis</keyword>